<dbReference type="PIRSF" id="PIRSF005047">
    <property type="entry name" value="UCP005047_YshC"/>
    <property type="match status" value="1"/>
</dbReference>
<keyword evidence="12" id="KW-0832">Ubl conjugation</keyword>
<dbReference type="GO" id="GO:0006281">
    <property type="term" value="P:DNA repair"/>
    <property type="evidence" value="ECO:0007669"/>
    <property type="project" value="UniProtKB-KW"/>
</dbReference>
<dbReference type="Pfam" id="PF14520">
    <property type="entry name" value="HHH_5"/>
    <property type="match status" value="1"/>
</dbReference>
<evidence type="ECO:0000256" key="5">
    <source>
        <dbReference type="ARBA" id="ARBA00020020"/>
    </source>
</evidence>
<dbReference type="PRINTS" id="PR00870">
    <property type="entry name" value="DNAPOLXBETA"/>
</dbReference>
<dbReference type="GO" id="GO:0140078">
    <property type="term" value="F:class I DNA-(apurinic or apyrimidinic site) endonuclease activity"/>
    <property type="evidence" value="ECO:0007669"/>
    <property type="project" value="UniProtKB-EC"/>
</dbReference>
<evidence type="ECO:0000256" key="14">
    <source>
        <dbReference type="ARBA" id="ARBA00023053"/>
    </source>
</evidence>
<dbReference type="InterPro" id="IPR003583">
    <property type="entry name" value="Hlx-hairpin-Hlx_DNA-bd_motif"/>
</dbReference>
<dbReference type="GO" id="GO:0003887">
    <property type="term" value="F:DNA-directed DNA polymerase activity"/>
    <property type="evidence" value="ECO:0007669"/>
    <property type="project" value="UniProtKB-KW"/>
</dbReference>
<dbReference type="InterPro" id="IPR003141">
    <property type="entry name" value="Pol/His_phosphatase_N"/>
</dbReference>
<keyword evidence="15" id="KW-0234">DNA repair</keyword>
<dbReference type="SMART" id="SM00481">
    <property type="entry name" value="POLIIIAc"/>
    <property type="match status" value="1"/>
</dbReference>
<evidence type="ECO:0000256" key="6">
    <source>
        <dbReference type="ARBA" id="ARBA00022481"/>
    </source>
</evidence>
<dbReference type="EMBL" id="JAGVSJ010000021">
    <property type="protein sequence ID" value="MBX8632332.1"/>
    <property type="molecule type" value="Genomic_DNA"/>
</dbReference>
<dbReference type="SUPFAM" id="SSF81301">
    <property type="entry name" value="Nucleotidyltransferase"/>
    <property type="match status" value="1"/>
</dbReference>
<keyword evidence="25" id="KW-0540">Nuclease</keyword>
<dbReference type="InterPro" id="IPR002008">
    <property type="entry name" value="DNA_pol_X_beta-like"/>
</dbReference>
<evidence type="ECO:0000256" key="21">
    <source>
        <dbReference type="ARBA" id="ARBA00049244"/>
    </source>
</evidence>
<dbReference type="AlphaFoldDB" id="A0A8J7YKG7"/>
<dbReference type="Pfam" id="PF02811">
    <property type="entry name" value="PHP"/>
    <property type="match status" value="1"/>
</dbReference>
<dbReference type="Pfam" id="PF14791">
    <property type="entry name" value="DNA_pol_B_thumb"/>
    <property type="match status" value="1"/>
</dbReference>
<dbReference type="SUPFAM" id="SSF47802">
    <property type="entry name" value="DNA polymerase beta, N-terminal domain-like"/>
    <property type="match status" value="1"/>
</dbReference>
<dbReference type="Gene3D" id="3.30.460.10">
    <property type="entry name" value="Beta Polymerase, domain 2"/>
    <property type="match status" value="1"/>
</dbReference>
<evidence type="ECO:0000256" key="16">
    <source>
        <dbReference type="ARBA" id="ARBA00035717"/>
    </source>
</evidence>
<dbReference type="InterPro" id="IPR037160">
    <property type="entry name" value="DNA_Pol_thumb_sf"/>
</dbReference>
<dbReference type="InterPro" id="IPR022311">
    <property type="entry name" value="PolX-like"/>
</dbReference>
<keyword evidence="14" id="KW-0915">Sodium</keyword>
<dbReference type="InterPro" id="IPR027421">
    <property type="entry name" value="DNA_pol_lamdba_lyase_dom_sf"/>
</dbReference>
<keyword evidence="6" id="KW-0488">Methylation</keyword>
<feature type="domain" description="Helix-hairpin-helix DNA-binding motif class 1" evidence="22">
    <location>
        <begin position="93"/>
        <end position="112"/>
    </location>
</feature>
<dbReference type="PANTHER" id="PTHR36928:SF1">
    <property type="entry name" value="PHOSPHATASE YCDX-RELATED"/>
    <property type="match status" value="1"/>
</dbReference>
<organism evidence="25 26">
    <name type="scientific">Candidatus Sysuiplasma superficiale</name>
    <dbReference type="NCBI Taxonomy" id="2823368"/>
    <lineage>
        <taxon>Archaea</taxon>
        <taxon>Methanobacteriati</taxon>
        <taxon>Thermoplasmatota</taxon>
        <taxon>Thermoplasmata</taxon>
        <taxon>Candidatus Sysuiplasmatales</taxon>
        <taxon>Candidatus Sysuiplasmataceae</taxon>
        <taxon>Candidatus Sysuiplasma</taxon>
    </lineage>
</organism>
<name>A0A8J7YKG7_9ARCH</name>
<proteinExistence type="predicted"/>
<comment type="catalytic activity">
    <reaction evidence="21">
        <text>DNA(n) + a 2'-deoxyribonucleoside 5'-triphosphate = DNA(n+1) + diphosphate</text>
        <dbReference type="Rhea" id="RHEA:22508"/>
        <dbReference type="Rhea" id="RHEA-COMP:17339"/>
        <dbReference type="Rhea" id="RHEA-COMP:17340"/>
        <dbReference type="ChEBI" id="CHEBI:33019"/>
        <dbReference type="ChEBI" id="CHEBI:61560"/>
        <dbReference type="ChEBI" id="CHEBI:173112"/>
        <dbReference type="EC" id="2.7.7.7"/>
    </reaction>
</comment>
<dbReference type="InterPro" id="IPR043519">
    <property type="entry name" value="NT_sf"/>
</dbReference>
<keyword evidence="8" id="KW-0808">Transferase</keyword>
<evidence type="ECO:0000256" key="15">
    <source>
        <dbReference type="ARBA" id="ARBA00023204"/>
    </source>
</evidence>
<evidence type="ECO:0000256" key="20">
    <source>
        <dbReference type="ARBA" id="ARBA00045548"/>
    </source>
</evidence>
<dbReference type="GO" id="GO:0004527">
    <property type="term" value="F:exonuclease activity"/>
    <property type="evidence" value="ECO:0007669"/>
    <property type="project" value="UniProtKB-KW"/>
</dbReference>
<accession>A0A8J7YKG7</accession>
<dbReference type="GO" id="GO:0008270">
    <property type="term" value="F:zinc ion binding"/>
    <property type="evidence" value="ECO:0007669"/>
    <property type="project" value="TreeGrafter"/>
</dbReference>
<keyword evidence="11" id="KW-0227">DNA damage</keyword>
<evidence type="ECO:0000256" key="8">
    <source>
        <dbReference type="ARBA" id="ARBA00022679"/>
    </source>
</evidence>
<keyword evidence="13" id="KW-0239">DNA-directed DNA polymerase</keyword>
<keyword evidence="10" id="KW-0235">DNA replication</keyword>
<evidence type="ECO:0000256" key="4">
    <source>
        <dbReference type="ARBA" id="ARBA00012720"/>
    </source>
</evidence>
<reference evidence="25" key="1">
    <citation type="submission" date="2021-04" db="EMBL/GenBank/DDBJ databases">
        <title>Genomic insights into ecological role and evolution of a novel Thermoplasmata order Candidatus Sysuiplasmatales.</title>
        <authorList>
            <person name="Yuan Y."/>
        </authorList>
    </citation>
    <scope>NUCLEOTIDE SEQUENCE</scope>
    <source>
        <strain evidence="25">YP2-bin.285</strain>
    </source>
</reference>
<evidence type="ECO:0000256" key="2">
    <source>
        <dbReference type="ARBA" id="ARBA00004496"/>
    </source>
</evidence>
<evidence type="ECO:0000259" key="24">
    <source>
        <dbReference type="SMART" id="SM00483"/>
    </source>
</evidence>
<dbReference type="InterPro" id="IPR002054">
    <property type="entry name" value="DNA-dir_DNA_pol_X"/>
</dbReference>
<evidence type="ECO:0000313" key="26">
    <source>
        <dbReference type="Proteomes" id="UP000716004"/>
    </source>
</evidence>
<dbReference type="EC" id="2.7.7.7" evidence="3"/>
<keyword evidence="25" id="KW-0269">Exonuclease</keyword>
<feature type="domain" description="Polymerase/histidinol phosphatase N-terminal" evidence="23">
    <location>
        <begin position="339"/>
        <end position="419"/>
    </location>
</feature>
<evidence type="ECO:0000256" key="1">
    <source>
        <dbReference type="ARBA" id="ARBA00001946"/>
    </source>
</evidence>
<comment type="subcellular location">
    <subcellularLocation>
        <location evidence="2">Cytoplasm</location>
    </subcellularLocation>
</comment>
<evidence type="ECO:0000256" key="10">
    <source>
        <dbReference type="ARBA" id="ARBA00022705"/>
    </source>
</evidence>
<dbReference type="SMART" id="SM00278">
    <property type="entry name" value="HhH1"/>
    <property type="match status" value="3"/>
</dbReference>
<evidence type="ECO:0000256" key="9">
    <source>
        <dbReference type="ARBA" id="ARBA00022695"/>
    </source>
</evidence>
<evidence type="ECO:0000259" key="22">
    <source>
        <dbReference type="SMART" id="SM00278"/>
    </source>
</evidence>
<dbReference type="InterPro" id="IPR010996">
    <property type="entry name" value="HHH_MUS81"/>
</dbReference>
<evidence type="ECO:0000256" key="12">
    <source>
        <dbReference type="ARBA" id="ARBA00022843"/>
    </source>
</evidence>
<dbReference type="Gene3D" id="3.20.20.140">
    <property type="entry name" value="Metal-dependent hydrolases"/>
    <property type="match status" value="1"/>
</dbReference>
<keyword evidence="7" id="KW-0237">DNA synthesis</keyword>
<dbReference type="CDD" id="cd00141">
    <property type="entry name" value="NT_POLXc"/>
    <property type="match status" value="1"/>
</dbReference>
<dbReference type="GO" id="GO:0005829">
    <property type="term" value="C:cytosol"/>
    <property type="evidence" value="ECO:0007669"/>
    <property type="project" value="TreeGrafter"/>
</dbReference>
<dbReference type="PANTHER" id="PTHR36928">
    <property type="entry name" value="PHOSPHATASE YCDX-RELATED"/>
    <property type="match status" value="1"/>
</dbReference>
<dbReference type="GO" id="GO:0042578">
    <property type="term" value="F:phosphoric ester hydrolase activity"/>
    <property type="evidence" value="ECO:0007669"/>
    <property type="project" value="TreeGrafter"/>
</dbReference>
<dbReference type="Gene3D" id="3.30.210.10">
    <property type="entry name" value="DNA polymerase, thumb domain"/>
    <property type="match status" value="1"/>
</dbReference>
<evidence type="ECO:0000256" key="17">
    <source>
        <dbReference type="ARBA" id="ARBA00035726"/>
    </source>
</evidence>
<evidence type="ECO:0000313" key="25">
    <source>
        <dbReference type="EMBL" id="MBX8632332.1"/>
    </source>
</evidence>
<dbReference type="FunFam" id="3.20.20.140:FF:000047">
    <property type="entry name" value="PHP domain-containing protein"/>
    <property type="match status" value="1"/>
</dbReference>
<evidence type="ECO:0000256" key="11">
    <source>
        <dbReference type="ARBA" id="ARBA00022763"/>
    </source>
</evidence>
<evidence type="ECO:0000259" key="23">
    <source>
        <dbReference type="SMART" id="SM00481"/>
    </source>
</evidence>
<dbReference type="InterPro" id="IPR004013">
    <property type="entry name" value="PHP_dom"/>
</dbReference>
<dbReference type="SUPFAM" id="SSF89550">
    <property type="entry name" value="PHP domain-like"/>
    <property type="match status" value="1"/>
</dbReference>
<dbReference type="NCBIfam" id="NF006375">
    <property type="entry name" value="PRK08609.1"/>
    <property type="match status" value="1"/>
</dbReference>
<feature type="domain" description="Helix-hairpin-helix DNA-binding motif class 1" evidence="22">
    <location>
        <begin position="53"/>
        <end position="72"/>
    </location>
</feature>
<gene>
    <name evidence="25" type="primary">polX</name>
    <name evidence="25" type="ORF">J9259_07450</name>
</gene>
<dbReference type="EC" id="4.2.99.18" evidence="4"/>
<sequence>MDPANEPVVDMLNQIADILEITGSDRFRPIAYRRAARTVEALPKPVSEYVSDGTVSQLSGVGEAIAAKITEFVKNGRLEYLENLRRGIPPGLLELLKLQDVGPKTVGKLFAELKITSIDELQKACIEHRIRGLKGFGEKTEEKILQSIAFYRSSSARYLLSDADAISEKLVSYLKPFSSKIEVAGSLRRRKETVGDIDIIVSAADPAKVMDAFTGFGETDVVLSKGETKSSVKLKSGMQVDLRVVDESSYGAALLYFTGSKDHNVILRTLSIDRGFKLNEYGLYRRKNDSVEAGRTEEEIYSALGMDFIPPELREARGEIDAATNHRLPVLVEPDDIRGDIHCHTDWSDGSNSLEDMVSAAERIGYSFIGISDHSRSVRVANGLSEERMVSQIERIERLNKSGRFRTRVLCGSEVDILPDGHLDYSDRLLSRMDYVIASIHSKFNMEEKEMTDRILTAFSNDYLTVFGHPTAREIGKREQIAFSKEKVFSAAAEKSVLLEINGSPERLDLNDSLIIEASKYGCSFIASTDSHHTSSLSNMRYAVSMARRGWLEKGKVANTLDLSHFLGAIGARR</sequence>
<evidence type="ECO:0000256" key="19">
    <source>
        <dbReference type="ARBA" id="ARBA00044678"/>
    </source>
</evidence>
<dbReference type="Gene3D" id="1.10.150.20">
    <property type="entry name" value="5' to 3' exonuclease, C-terminal subdomain"/>
    <property type="match status" value="1"/>
</dbReference>
<dbReference type="Pfam" id="PF14716">
    <property type="entry name" value="HHH_8"/>
    <property type="match status" value="1"/>
</dbReference>
<dbReference type="GO" id="GO:0003677">
    <property type="term" value="F:DNA binding"/>
    <property type="evidence" value="ECO:0007669"/>
    <property type="project" value="InterPro"/>
</dbReference>
<dbReference type="Proteomes" id="UP000716004">
    <property type="component" value="Unassembled WGS sequence"/>
</dbReference>
<comment type="caution">
    <text evidence="25">The sequence shown here is derived from an EMBL/GenBank/DDBJ whole genome shotgun (WGS) entry which is preliminary data.</text>
</comment>
<dbReference type="InterPro" id="IPR047967">
    <property type="entry name" value="PolX_PHP"/>
</dbReference>
<dbReference type="CDD" id="cd07436">
    <property type="entry name" value="PHP_PolX"/>
    <property type="match status" value="1"/>
</dbReference>
<evidence type="ECO:0000256" key="3">
    <source>
        <dbReference type="ARBA" id="ARBA00012417"/>
    </source>
</evidence>
<evidence type="ECO:0000256" key="13">
    <source>
        <dbReference type="ARBA" id="ARBA00022932"/>
    </source>
</evidence>
<comment type="cofactor">
    <cofactor evidence="1">
        <name>Mg(2+)</name>
        <dbReference type="ChEBI" id="CHEBI:18420"/>
    </cofactor>
</comment>
<dbReference type="InterPro" id="IPR029398">
    <property type="entry name" value="PolB_thumb"/>
</dbReference>
<dbReference type="InterPro" id="IPR050243">
    <property type="entry name" value="PHP_phosphatase"/>
</dbReference>
<dbReference type="InterPro" id="IPR016195">
    <property type="entry name" value="Pol/histidinol_Pase-like"/>
</dbReference>
<keyword evidence="9" id="KW-0548">Nucleotidyltransferase</keyword>
<dbReference type="Gene3D" id="1.10.150.110">
    <property type="entry name" value="DNA polymerase beta, N-terminal domain-like"/>
    <property type="match status" value="1"/>
</dbReference>
<comment type="catalytic activity">
    <reaction evidence="19">
        <text>a 5'-end 2'-deoxyribose-2'-deoxyribonucleotide-DNA = (2E,4S)-4-hydroxypenten-2-al-5-phosphate + a 5'-end 5'-phospho-2'-deoxyribonucleoside-DNA + H(+)</text>
        <dbReference type="Rhea" id="RHEA:76255"/>
        <dbReference type="Rhea" id="RHEA-COMP:13180"/>
        <dbReference type="Rhea" id="RHEA-COMP:18657"/>
        <dbReference type="ChEBI" id="CHEBI:15378"/>
        <dbReference type="ChEBI" id="CHEBI:136412"/>
        <dbReference type="ChEBI" id="CHEBI:195194"/>
        <dbReference type="ChEBI" id="CHEBI:195195"/>
    </reaction>
</comment>
<comment type="catalytic activity">
    <reaction evidence="18">
        <text>2'-deoxyribonucleotide-(2'-deoxyribose 5'-phosphate)-2'-deoxyribonucleotide-DNA = a 3'-end 2'-deoxyribonucleotide-(2,3-dehydro-2,3-deoxyribose 5'-phosphate)-DNA + a 5'-end 5'-phospho-2'-deoxyribonucleoside-DNA + H(+)</text>
        <dbReference type="Rhea" id="RHEA:66592"/>
        <dbReference type="Rhea" id="RHEA-COMP:13180"/>
        <dbReference type="Rhea" id="RHEA-COMP:16897"/>
        <dbReference type="Rhea" id="RHEA-COMP:17067"/>
        <dbReference type="ChEBI" id="CHEBI:15378"/>
        <dbReference type="ChEBI" id="CHEBI:136412"/>
        <dbReference type="ChEBI" id="CHEBI:157695"/>
        <dbReference type="ChEBI" id="CHEBI:167181"/>
        <dbReference type="EC" id="4.2.99.18"/>
    </reaction>
</comment>
<feature type="domain" description="Helix-hairpin-helix DNA-binding motif class 1" evidence="22">
    <location>
        <begin position="128"/>
        <end position="147"/>
    </location>
</feature>
<keyword evidence="25" id="KW-0378">Hydrolase</keyword>
<dbReference type="SMART" id="SM00483">
    <property type="entry name" value="POLXc"/>
    <property type="match status" value="1"/>
</dbReference>
<evidence type="ECO:0000256" key="7">
    <source>
        <dbReference type="ARBA" id="ARBA00022634"/>
    </source>
</evidence>
<feature type="domain" description="DNA-directed DNA polymerase X" evidence="24">
    <location>
        <begin position="3"/>
        <end position="315"/>
    </location>
</feature>
<comment type="function">
    <text evidence="20">Repair polymerase that plays a key role in base-excision repair. During this process, the damaged base is excised by specific DNA glycosylases, the DNA backbone is nicked at the abasic site by an apurinic/apyrimidic (AP) endonuclease, and POLB removes 5'-deoxyribose-phosphate from the preincised AP site acting as a 5'-deoxyribose-phosphate lyase (5'-dRP lyase); through its DNA polymerase activity, it adds one nucleotide to the 3' end of the arising single-nucleotide gap. Conducts 'gap-filling' DNA synthesis in a stepwise distributive fashion rather than in a processive fashion as for other DNA polymerases. It is also able to cleave sugar-phosphate bonds 3' to an intact AP site, acting as an AP lyase.</text>
</comment>
<evidence type="ECO:0000256" key="18">
    <source>
        <dbReference type="ARBA" id="ARBA00044632"/>
    </source>
</evidence>
<protein>
    <recommendedName>
        <fullName evidence="5">DNA polymerase beta</fullName>
        <ecNumber evidence="3">2.7.7.7</ecNumber>
        <ecNumber evidence="4">4.2.99.18</ecNumber>
    </recommendedName>
    <alternativeName>
        <fullName evidence="16">5'-deoxyribose-phosphate lyase</fullName>
    </alternativeName>
    <alternativeName>
        <fullName evidence="17">AP lyase</fullName>
    </alternativeName>
</protein>